<evidence type="ECO:0000313" key="5">
    <source>
        <dbReference type="EMBL" id="KAF9783710.1"/>
    </source>
</evidence>
<keyword evidence="2" id="KW-0131">Cell cycle</keyword>
<dbReference type="InterPro" id="IPR001849">
    <property type="entry name" value="PH_domain"/>
</dbReference>
<keyword evidence="6" id="KW-1185">Reference proteome</keyword>
<dbReference type="GO" id="GO:0005525">
    <property type="term" value="F:GTP binding"/>
    <property type="evidence" value="ECO:0007669"/>
    <property type="project" value="TreeGrafter"/>
</dbReference>
<feature type="region of interest" description="Disordered" evidence="3">
    <location>
        <begin position="795"/>
        <end position="837"/>
    </location>
</feature>
<feature type="region of interest" description="Disordered" evidence="3">
    <location>
        <begin position="662"/>
        <end position="686"/>
    </location>
</feature>
<feature type="compositionally biased region" description="Polar residues" evidence="3">
    <location>
        <begin position="529"/>
        <end position="546"/>
    </location>
</feature>
<feature type="compositionally biased region" description="Basic and acidic residues" evidence="3">
    <location>
        <begin position="385"/>
        <end position="403"/>
    </location>
</feature>
<feature type="compositionally biased region" description="Acidic residues" evidence="3">
    <location>
        <begin position="756"/>
        <end position="772"/>
    </location>
</feature>
<dbReference type="InterPro" id="IPR011993">
    <property type="entry name" value="PH-like_dom_sf"/>
</dbReference>
<protein>
    <recommendedName>
        <fullName evidence="4">PH domain-containing protein</fullName>
    </recommendedName>
</protein>
<feature type="region of interest" description="Disordered" evidence="3">
    <location>
        <begin position="1"/>
        <end position="420"/>
    </location>
</feature>
<dbReference type="SMART" id="SM00233">
    <property type="entry name" value="PH"/>
    <property type="match status" value="1"/>
</dbReference>
<dbReference type="EMBL" id="WIUZ02000009">
    <property type="protein sequence ID" value="KAF9783710.1"/>
    <property type="molecule type" value="Genomic_DNA"/>
</dbReference>
<feature type="compositionally biased region" description="Acidic residues" evidence="3">
    <location>
        <begin position="473"/>
        <end position="486"/>
    </location>
</feature>
<feature type="region of interest" description="Disordered" evidence="3">
    <location>
        <begin position="433"/>
        <end position="573"/>
    </location>
</feature>
<feature type="compositionally biased region" description="Polar residues" evidence="3">
    <location>
        <begin position="63"/>
        <end position="87"/>
    </location>
</feature>
<feature type="compositionally biased region" description="Low complexity" evidence="3">
    <location>
        <begin position="804"/>
        <end position="820"/>
    </location>
</feature>
<dbReference type="PROSITE" id="PS50003">
    <property type="entry name" value="PH_DOMAIN"/>
    <property type="match status" value="1"/>
</dbReference>
<feature type="compositionally biased region" description="Basic and acidic residues" evidence="3">
    <location>
        <begin position="916"/>
        <end position="928"/>
    </location>
</feature>
<name>A0A9P6HDA0_9AGAM</name>
<dbReference type="SUPFAM" id="SSF50729">
    <property type="entry name" value="PH domain-like"/>
    <property type="match status" value="1"/>
</dbReference>
<reference evidence="5" key="2">
    <citation type="submission" date="2020-11" db="EMBL/GenBank/DDBJ databases">
        <authorList>
            <consortium name="DOE Joint Genome Institute"/>
            <person name="Kuo A."/>
            <person name="Miyauchi S."/>
            <person name="Kiss E."/>
            <person name="Drula E."/>
            <person name="Kohler A."/>
            <person name="Sanchez-Garcia M."/>
            <person name="Andreopoulos B."/>
            <person name="Barry K.W."/>
            <person name="Bonito G."/>
            <person name="Buee M."/>
            <person name="Carver A."/>
            <person name="Chen C."/>
            <person name="Cichocki N."/>
            <person name="Clum A."/>
            <person name="Culley D."/>
            <person name="Crous P.W."/>
            <person name="Fauchery L."/>
            <person name="Girlanda M."/>
            <person name="Hayes R."/>
            <person name="Keri Z."/>
            <person name="Labutti K."/>
            <person name="Lipzen A."/>
            <person name="Lombard V."/>
            <person name="Magnuson J."/>
            <person name="Maillard F."/>
            <person name="Morin E."/>
            <person name="Murat C."/>
            <person name="Nolan M."/>
            <person name="Ohm R."/>
            <person name="Pangilinan J."/>
            <person name="Pereira M."/>
            <person name="Perotto S."/>
            <person name="Peter M."/>
            <person name="Riley R."/>
            <person name="Sitrit Y."/>
            <person name="Stielow B."/>
            <person name="Szollosi G."/>
            <person name="Zifcakova L."/>
            <person name="Stursova M."/>
            <person name="Spatafora J.W."/>
            <person name="Tedersoo L."/>
            <person name="Vaario L.-M."/>
            <person name="Yamada A."/>
            <person name="Yan M."/>
            <person name="Wang P."/>
            <person name="Xu J."/>
            <person name="Bruns T."/>
            <person name="Baldrian P."/>
            <person name="Vilgalys R."/>
            <person name="Henrissat B."/>
            <person name="Grigoriev I.V."/>
            <person name="Hibbett D."/>
            <person name="Nagy L.G."/>
            <person name="Martin F.M."/>
        </authorList>
    </citation>
    <scope>NUCLEOTIDE SEQUENCE</scope>
    <source>
        <strain evidence="5">UH-Tt-Lm1</strain>
    </source>
</reference>
<feature type="compositionally biased region" description="Basic and acidic residues" evidence="3">
    <location>
        <begin position="247"/>
        <end position="267"/>
    </location>
</feature>
<evidence type="ECO:0000256" key="3">
    <source>
        <dbReference type="SAM" id="MobiDB-lite"/>
    </source>
</evidence>
<feature type="compositionally biased region" description="Low complexity" evidence="3">
    <location>
        <begin position="547"/>
        <end position="566"/>
    </location>
</feature>
<feature type="compositionally biased region" description="Basic and acidic residues" evidence="3">
    <location>
        <begin position="209"/>
        <end position="225"/>
    </location>
</feature>
<dbReference type="Gene3D" id="2.30.29.30">
    <property type="entry name" value="Pleckstrin-homology domain (PH domain)/Phosphotyrosine-binding domain (PTB)"/>
    <property type="match status" value="1"/>
</dbReference>
<dbReference type="PANTHER" id="PTHR36100">
    <property type="entry name" value="BUD SITE SELECTION PROTEIN 4"/>
    <property type="match status" value="1"/>
</dbReference>
<feature type="compositionally biased region" description="Low complexity" evidence="3">
    <location>
        <begin position="27"/>
        <end position="39"/>
    </location>
</feature>
<gene>
    <name evidence="5" type="ORF">BJ322DRAFT_874830</name>
</gene>
<feature type="compositionally biased region" description="Polar residues" evidence="3">
    <location>
        <begin position="494"/>
        <end position="506"/>
    </location>
</feature>
<evidence type="ECO:0000313" key="6">
    <source>
        <dbReference type="Proteomes" id="UP000736335"/>
    </source>
</evidence>
<accession>A0A9P6HDA0</accession>
<feature type="domain" description="PH" evidence="4">
    <location>
        <begin position="1224"/>
        <end position="1341"/>
    </location>
</feature>
<keyword evidence="1" id="KW-0132">Cell division</keyword>
<sequence length="1366" mass="150509">MSSQSPSTPLRDHTLSNTHVGGAHPWTQTTTSSGSQSSTISPLRIAKRDTPGRKVVATGLARRSSSSYNHVRNNNLVSKSPFRSQLPASAKQAGFPPQTQVPRKVSGEKRPRPSSMNDQAENEHPLGFKRRQSKGFQGLYQKEPVTNSPFRRVPDHEPSPEPPLPPTPRIDRQPTASPTRPSLVTKRFHGPRIAGFKLGGTNRARRKTVTFDERCDVVEFDREEHELEDEEEDGYHTPRDGEDDDPDRQIDPDLENAPDHDIDHDSVEQEFGGSNEDTITGLMDSLIHDNQLGDAPRTPPHDSNFPDDLETEDGVPLGRTHHADRQAAYHEKLSLEEHPNLDMPPPERSYIWSSASSSPATPPVNRPLHSTAVSMGSGLPLGRTTHLERSATSHSRDEVDKDVQMLPPSPSPSKVPTRVESRYQEGLIPSFNLPVTRRRSIPGALDPFDESPIKEDYQELPPVDVNILPEPEVQPEPEPAVDDEPLEPPPRLADTSSTSIATPSGSPGTGSPALPSTTSRRTSDVVRSHSGSPISRSTSPFFVNKNSSSASVDSVTSLSGRSSRSPRISREDLHQRLIKKRSMDSPLREVVSSYVGSRHTNVYAVDSEPADEVEGETASFNVNMFSRKSSAEPSTDASVDVDFGEVSEDHVEKKVLASVRQRSEESAFSETARQTPDPIEALLPGDLGFGSKGGELGDIRSALDRLVRDVAGSGSGVHKPQASTKFSIVPGNVKIEAMTEGIQAGTFRVPPTPTDDAYDDTDEGREDDDMDEPAPLPPVPGSSVHEMKLEVLHDPTPLLGTGFGDFSASFGEGEGSSTSERQQTPPPPPPLKIGIKEREEMIKAKRREIKRLEEEEEMRYAPKATTLTPGGGRQTRRRSRSTGDAEETSSGKRSAATDALGMGDLENGDDPLSESINRELQKLEIPKRPQKYHVRERETMIIASSDADQVHHMSSAGDLNSGKAWRAVRRPSDMNEYSKQIRELRAQERTGKAHGKLFVKIASIKSLGVPLPHQSTFASCTLNNGIHYVTTPEFELAAEVKIEQEFELIEHSKLEFTLSFKVKRDPHILDQVKASLQPVRQPAPIPREVTPPPAKSRFNFFSSPKKTAKQSPRASPAPVPVLPPKIQENLARYLKPDGSLARAFIAYKDVAAHCDTRLFETTVPLIGQRTDLEGAGTTITTLQVGELTLQLFRLPPLHGVTPTQLPQSLDECLRGLRHVSWHKVTYFEGTLTQNGGDCVTWKRRHFRIIGANMVAFNDVTRKAITTIDLKKAVSLYDDQERNMKTPASHASSSSYDDEFDGPCGVERSFKLLFPGNQRISFFADTEADKARWLEILGALVGRIPPNPLWAELLWQKQQENIAKQPA</sequence>
<proteinExistence type="predicted"/>
<feature type="compositionally biased region" description="Basic and acidic residues" evidence="3">
    <location>
        <begin position="321"/>
        <end position="340"/>
    </location>
</feature>
<evidence type="ECO:0000259" key="4">
    <source>
        <dbReference type="PROSITE" id="PS50003"/>
    </source>
</evidence>
<dbReference type="OrthoDB" id="2123378at2759"/>
<organism evidence="5 6">
    <name type="scientific">Thelephora terrestris</name>
    <dbReference type="NCBI Taxonomy" id="56493"/>
    <lineage>
        <taxon>Eukaryota</taxon>
        <taxon>Fungi</taxon>
        <taxon>Dikarya</taxon>
        <taxon>Basidiomycota</taxon>
        <taxon>Agaricomycotina</taxon>
        <taxon>Agaricomycetes</taxon>
        <taxon>Thelephorales</taxon>
        <taxon>Thelephoraceae</taxon>
        <taxon>Thelephora</taxon>
    </lineage>
</organism>
<comment type="caution">
    <text evidence="5">The sequence shown here is derived from an EMBL/GenBank/DDBJ whole genome shotgun (WGS) entry which is preliminary data.</text>
</comment>
<dbReference type="GO" id="GO:0051301">
    <property type="term" value="P:cell division"/>
    <property type="evidence" value="ECO:0007669"/>
    <property type="project" value="UniProtKB-KW"/>
</dbReference>
<feature type="region of interest" description="Disordered" evidence="3">
    <location>
        <begin position="743"/>
        <end position="783"/>
    </location>
</feature>
<dbReference type="Proteomes" id="UP000736335">
    <property type="component" value="Unassembled WGS sequence"/>
</dbReference>
<feature type="region of interest" description="Disordered" evidence="3">
    <location>
        <begin position="849"/>
        <end position="928"/>
    </location>
</feature>
<dbReference type="InterPro" id="IPR052007">
    <property type="entry name" value="Bud4"/>
</dbReference>
<dbReference type="PANTHER" id="PTHR36100:SF1">
    <property type="entry name" value="BUD SITE SELECTION PROTEIN 4"/>
    <property type="match status" value="1"/>
</dbReference>
<evidence type="ECO:0000256" key="2">
    <source>
        <dbReference type="ARBA" id="ARBA00023306"/>
    </source>
</evidence>
<evidence type="ECO:0000256" key="1">
    <source>
        <dbReference type="ARBA" id="ARBA00022618"/>
    </source>
</evidence>
<reference evidence="5" key="1">
    <citation type="journal article" date="2020" name="Nat. Commun.">
        <title>Large-scale genome sequencing of mycorrhizal fungi provides insights into the early evolution of symbiotic traits.</title>
        <authorList>
            <person name="Miyauchi S."/>
            <person name="Kiss E."/>
            <person name="Kuo A."/>
            <person name="Drula E."/>
            <person name="Kohler A."/>
            <person name="Sanchez-Garcia M."/>
            <person name="Morin E."/>
            <person name="Andreopoulos B."/>
            <person name="Barry K.W."/>
            <person name="Bonito G."/>
            <person name="Buee M."/>
            <person name="Carver A."/>
            <person name="Chen C."/>
            <person name="Cichocki N."/>
            <person name="Clum A."/>
            <person name="Culley D."/>
            <person name="Crous P.W."/>
            <person name="Fauchery L."/>
            <person name="Girlanda M."/>
            <person name="Hayes R.D."/>
            <person name="Keri Z."/>
            <person name="LaButti K."/>
            <person name="Lipzen A."/>
            <person name="Lombard V."/>
            <person name="Magnuson J."/>
            <person name="Maillard F."/>
            <person name="Murat C."/>
            <person name="Nolan M."/>
            <person name="Ohm R.A."/>
            <person name="Pangilinan J."/>
            <person name="Pereira M.F."/>
            <person name="Perotto S."/>
            <person name="Peter M."/>
            <person name="Pfister S."/>
            <person name="Riley R."/>
            <person name="Sitrit Y."/>
            <person name="Stielow J.B."/>
            <person name="Szollosi G."/>
            <person name="Zifcakova L."/>
            <person name="Stursova M."/>
            <person name="Spatafora J.W."/>
            <person name="Tedersoo L."/>
            <person name="Vaario L.M."/>
            <person name="Yamada A."/>
            <person name="Yan M."/>
            <person name="Wang P."/>
            <person name="Xu J."/>
            <person name="Bruns T."/>
            <person name="Baldrian P."/>
            <person name="Vilgalys R."/>
            <person name="Dunand C."/>
            <person name="Henrissat B."/>
            <person name="Grigoriev I.V."/>
            <person name="Hibbett D."/>
            <person name="Nagy L.G."/>
            <person name="Martin F.M."/>
        </authorList>
    </citation>
    <scope>NUCLEOTIDE SEQUENCE</scope>
    <source>
        <strain evidence="5">UH-Tt-Lm1</strain>
    </source>
</reference>